<proteinExistence type="predicted"/>
<feature type="non-terminal residue" evidence="1">
    <location>
        <position position="45"/>
    </location>
</feature>
<sequence length="45" mass="5288">MKYSVAFASEVDSWKWVKRAEELGFHGAWFYDTQLLNPDIFVCMA</sequence>
<organism evidence="1">
    <name type="scientific">marine metagenome</name>
    <dbReference type="NCBI Taxonomy" id="408172"/>
    <lineage>
        <taxon>unclassified sequences</taxon>
        <taxon>metagenomes</taxon>
        <taxon>ecological metagenomes</taxon>
    </lineage>
</organism>
<accession>A0A383A6X8</accession>
<dbReference type="AlphaFoldDB" id="A0A383A6X8"/>
<evidence type="ECO:0008006" key="2">
    <source>
        <dbReference type="Google" id="ProtNLM"/>
    </source>
</evidence>
<evidence type="ECO:0000313" key="1">
    <source>
        <dbReference type="EMBL" id="SVE03360.1"/>
    </source>
</evidence>
<dbReference type="EMBL" id="UINC01189598">
    <property type="protein sequence ID" value="SVE03360.1"/>
    <property type="molecule type" value="Genomic_DNA"/>
</dbReference>
<name>A0A383A6X8_9ZZZZ</name>
<gene>
    <name evidence="1" type="ORF">METZ01_LOCUS456214</name>
</gene>
<protein>
    <recommendedName>
        <fullName evidence="2">Luciferase-like domain-containing protein</fullName>
    </recommendedName>
</protein>
<reference evidence="1" key="1">
    <citation type="submission" date="2018-05" db="EMBL/GenBank/DDBJ databases">
        <authorList>
            <person name="Lanie J.A."/>
            <person name="Ng W.-L."/>
            <person name="Kazmierczak K.M."/>
            <person name="Andrzejewski T.M."/>
            <person name="Davidsen T.M."/>
            <person name="Wayne K.J."/>
            <person name="Tettelin H."/>
            <person name="Glass J.I."/>
            <person name="Rusch D."/>
            <person name="Podicherti R."/>
            <person name="Tsui H.-C.T."/>
            <person name="Winkler M.E."/>
        </authorList>
    </citation>
    <scope>NUCLEOTIDE SEQUENCE</scope>
</reference>